<evidence type="ECO:0000256" key="1">
    <source>
        <dbReference type="SAM" id="Phobius"/>
    </source>
</evidence>
<keyword evidence="1" id="KW-0472">Membrane</keyword>
<keyword evidence="1" id="KW-1133">Transmembrane helix</keyword>
<proteinExistence type="predicted"/>
<evidence type="ECO:0000313" key="2">
    <source>
        <dbReference type="EMBL" id="KZO95397.1"/>
    </source>
</evidence>
<reference evidence="2 3" key="1">
    <citation type="journal article" date="2016" name="Mol. Biol. Evol.">
        <title>Comparative Genomics of Early-Diverging Mushroom-Forming Fungi Provides Insights into the Origins of Lignocellulose Decay Capabilities.</title>
        <authorList>
            <person name="Nagy L.G."/>
            <person name="Riley R."/>
            <person name="Tritt A."/>
            <person name="Adam C."/>
            <person name="Daum C."/>
            <person name="Floudas D."/>
            <person name="Sun H."/>
            <person name="Yadav J.S."/>
            <person name="Pangilinan J."/>
            <person name="Larsson K.H."/>
            <person name="Matsuura K."/>
            <person name="Barry K."/>
            <person name="Labutti K."/>
            <person name="Kuo R."/>
            <person name="Ohm R.A."/>
            <person name="Bhattacharya S.S."/>
            <person name="Shirouzu T."/>
            <person name="Yoshinaga Y."/>
            <person name="Martin F.M."/>
            <person name="Grigoriev I.V."/>
            <person name="Hibbett D.S."/>
        </authorList>
    </citation>
    <scope>NUCLEOTIDE SEQUENCE [LARGE SCALE GENOMIC DNA]</scope>
    <source>
        <strain evidence="2 3">TUFC12733</strain>
    </source>
</reference>
<name>A0A167L718_CALVF</name>
<feature type="transmembrane region" description="Helical" evidence="1">
    <location>
        <begin position="174"/>
        <end position="194"/>
    </location>
</feature>
<dbReference type="AlphaFoldDB" id="A0A167L718"/>
<accession>A0A167L718</accession>
<evidence type="ECO:0000313" key="3">
    <source>
        <dbReference type="Proteomes" id="UP000076738"/>
    </source>
</evidence>
<sequence>MAYGVEAGHPCLRYALRAISDGVAGRQVAAGLGAWARPAGGLAELRIADENREKLGPGGTPTRSLRPVRYDPTVIQAPHRLDNQQQETAVTTKFTLRRRSRPSIRQIVPYVAQEYGFGYELDARPAVAVPPDFLPAAAATPAFLAPKHSRSTGGPSGRTRTGRYALIQCLAGAILNWGVLGGAVALAGIVGLIVRIVGDERAVREEFVGRRGLARRPVARRTFANDGGRARIGIGRDRYCNPPAHLRDGGADLDAAVFAEGAGHSELENQIQVRRRQCRPRSPLCDDGGWSPPLRQCKNLAQTIQAETPVNLR</sequence>
<dbReference type="EMBL" id="KV417289">
    <property type="protein sequence ID" value="KZO95397.1"/>
    <property type="molecule type" value="Genomic_DNA"/>
</dbReference>
<protein>
    <submittedName>
        <fullName evidence="2">Uncharacterized protein</fullName>
    </submittedName>
</protein>
<keyword evidence="3" id="KW-1185">Reference proteome</keyword>
<gene>
    <name evidence="2" type="ORF">CALVIDRAFT_555774</name>
</gene>
<dbReference type="Proteomes" id="UP000076738">
    <property type="component" value="Unassembled WGS sequence"/>
</dbReference>
<organism evidence="2 3">
    <name type="scientific">Calocera viscosa (strain TUFC12733)</name>
    <dbReference type="NCBI Taxonomy" id="1330018"/>
    <lineage>
        <taxon>Eukaryota</taxon>
        <taxon>Fungi</taxon>
        <taxon>Dikarya</taxon>
        <taxon>Basidiomycota</taxon>
        <taxon>Agaricomycotina</taxon>
        <taxon>Dacrymycetes</taxon>
        <taxon>Dacrymycetales</taxon>
        <taxon>Dacrymycetaceae</taxon>
        <taxon>Calocera</taxon>
    </lineage>
</organism>
<keyword evidence="1" id="KW-0812">Transmembrane</keyword>